<evidence type="ECO:0000259" key="1">
    <source>
        <dbReference type="Pfam" id="PF07748"/>
    </source>
</evidence>
<dbReference type="GO" id="GO:0006491">
    <property type="term" value="P:N-glycan processing"/>
    <property type="evidence" value="ECO:0007669"/>
    <property type="project" value="TreeGrafter"/>
</dbReference>
<dbReference type="GO" id="GO:0030246">
    <property type="term" value="F:carbohydrate binding"/>
    <property type="evidence" value="ECO:0007669"/>
    <property type="project" value="InterPro"/>
</dbReference>
<accession>A0A915D9X1</accession>
<organism evidence="2 3">
    <name type="scientific">Ditylenchus dipsaci</name>
    <dbReference type="NCBI Taxonomy" id="166011"/>
    <lineage>
        <taxon>Eukaryota</taxon>
        <taxon>Metazoa</taxon>
        <taxon>Ecdysozoa</taxon>
        <taxon>Nematoda</taxon>
        <taxon>Chromadorea</taxon>
        <taxon>Rhabditida</taxon>
        <taxon>Tylenchina</taxon>
        <taxon>Tylenchomorpha</taxon>
        <taxon>Sphaerularioidea</taxon>
        <taxon>Anguinidae</taxon>
        <taxon>Anguininae</taxon>
        <taxon>Ditylenchus</taxon>
    </lineage>
</organism>
<dbReference type="WBParaSite" id="jg17194">
    <property type="protein sequence ID" value="jg17194"/>
    <property type="gene ID" value="jg17194"/>
</dbReference>
<dbReference type="InterPro" id="IPR011682">
    <property type="entry name" value="Glyco_hydro_38_C"/>
</dbReference>
<evidence type="ECO:0000313" key="2">
    <source>
        <dbReference type="Proteomes" id="UP000887574"/>
    </source>
</evidence>
<dbReference type="Gene3D" id="2.70.98.30">
    <property type="entry name" value="Golgi alpha-mannosidase II, domain 4"/>
    <property type="match status" value="1"/>
</dbReference>
<dbReference type="GO" id="GO:0000139">
    <property type="term" value="C:Golgi membrane"/>
    <property type="evidence" value="ECO:0007669"/>
    <property type="project" value="TreeGrafter"/>
</dbReference>
<dbReference type="Pfam" id="PF07748">
    <property type="entry name" value="Glyco_hydro_38C"/>
    <property type="match status" value="1"/>
</dbReference>
<dbReference type="InterPro" id="IPR050843">
    <property type="entry name" value="Glycosyl_Hydrlase_38"/>
</dbReference>
<dbReference type="GO" id="GO:0004559">
    <property type="term" value="F:alpha-mannosidase activity"/>
    <property type="evidence" value="ECO:0007669"/>
    <property type="project" value="InterPro"/>
</dbReference>
<name>A0A915D9X1_9BILA</name>
<dbReference type="GO" id="GO:0006013">
    <property type="term" value="P:mannose metabolic process"/>
    <property type="evidence" value="ECO:0007669"/>
    <property type="project" value="InterPro"/>
</dbReference>
<proteinExistence type="predicted"/>
<keyword evidence="2" id="KW-1185">Reference proteome</keyword>
<dbReference type="Proteomes" id="UP000887574">
    <property type="component" value="Unplaced"/>
</dbReference>
<protein>
    <submittedName>
        <fullName evidence="3">Glycosyl hydrolase family 38 C-terminal domain-containing protein</fullName>
    </submittedName>
</protein>
<dbReference type="PANTHER" id="PTHR11607:SF3">
    <property type="entry name" value="LYSOSOMAL ALPHA-MANNOSIDASE"/>
    <property type="match status" value="1"/>
</dbReference>
<dbReference type="PANTHER" id="PTHR11607">
    <property type="entry name" value="ALPHA-MANNOSIDASE"/>
    <property type="match status" value="1"/>
</dbReference>
<dbReference type="InterPro" id="IPR011013">
    <property type="entry name" value="Gal_mutarotase_sf_dom"/>
</dbReference>
<dbReference type="SUPFAM" id="SSF74650">
    <property type="entry name" value="Galactose mutarotase-like"/>
    <property type="match status" value="1"/>
</dbReference>
<dbReference type="AlphaFoldDB" id="A0A915D9X1"/>
<evidence type="ECO:0000313" key="3">
    <source>
        <dbReference type="WBParaSite" id="jg17194"/>
    </source>
</evidence>
<reference evidence="3" key="1">
    <citation type="submission" date="2022-11" db="UniProtKB">
        <authorList>
            <consortium name="WormBaseParasite"/>
        </authorList>
    </citation>
    <scope>IDENTIFICATION</scope>
</reference>
<sequence>MEISNKYLTAKFDSKTGYLKSIQLQGDKESRKVSVSFVSYGVRQESGPAGGFSTSGAYLFMPDGPAKPLQTYGNSTIILINGPVRQSLFVYSKSPVKILHRVDLDASSKSLSMRNLVDITEQMDFELAMRLDTGKNQPLNDFYTELNGYQMIRRRIVKNQPIQAHFYPMCDSAFVESHQERVFDVVLDRRFSFDDVKGLLEPMQDNRLTEKVDIRFQNSLLKSPLPLDIHLVALRTSSSSAKKPLPSAALILHRLGSECRFSEVVGQKWSQQENMTFNQIFKYQRRKYRMPL</sequence>
<feature type="domain" description="Glycosyl hydrolase family 38 C-terminal" evidence="1">
    <location>
        <begin position="3"/>
        <end position="180"/>
    </location>
</feature>